<dbReference type="InterPro" id="IPR010562">
    <property type="entry name" value="Haemolymph_juvenile_hormone-bd"/>
</dbReference>
<organism evidence="5 6">
    <name type="scientific">Nezara viridula</name>
    <name type="common">Southern green stink bug</name>
    <name type="synonym">Cimex viridulus</name>
    <dbReference type="NCBI Taxonomy" id="85310"/>
    <lineage>
        <taxon>Eukaryota</taxon>
        <taxon>Metazoa</taxon>
        <taxon>Ecdysozoa</taxon>
        <taxon>Arthropoda</taxon>
        <taxon>Hexapoda</taxon>
        <taxon>Insecta</taxon>
        <taxon>Pterygota</taxon>
        <taxon>Neoptera</taxon>
        <taxon>Paraneoptera</taxon>
        <taxon>Hemiptera</taxon>
        <taxon>Heteroptera</taxon>
        <taxon>Panheteroptera</taxon>
        <taxon>Pentatomomorpha</taxon>
        <taxon>Pentatomoidea</taxon>
        <taxon>Pentatomidae</taxon>
        <taxon>Pentatominae</taxon>
        <taxon>Nezara</taxon>
    </lineage>
</organism>
<protein>
    <submittedName>
        <fullName evidence="5">Uncharacterized protein</fullName>
    </submittedName>
</protein>
<dbReference type="PANTHER" id="PTHR11008">
    <property type="entry name" value="PROTEIN TAKEOUT-LIKE PROTEIN"/>
    <property type="match status" value="1"/>
</dbReference>
<reference evidence="5" key="1">
    <citation type="submission" date="2022-01" db="EMBL/GenBank/DDBJ databases">
        <authorList>
            <person name="King R."/>
        </authorList>
    </citation>
    <scope>NUCLEOTIDE SEQUENCE</scope>
</reference>
<evidence type="ECO:0000256" key="4">
    <source>
        <dbReference type="SAM" id="SignalP"/>
    </source>
</evidence>
<dbReference type="InterPro" id="IPR038606">
    <property type="entry name" value="To_sf"/>
</dbReference>
<evidence type="ECO:0000256" key="3">
    <source>
        <dbReference type="ARBA" id="ARBA00060902"/>
    </source>
</evidence>
<feature type="chain" id="PRO_5040357320" evidence="4">
    <location>
        <begin position="19"/>
        <end position="247"/>
    </location>
</feature>
<evidence type="ECO:0000313" key="5">
    <source>
        <dbReference type="EMBL" id="CAH1394643.1"/>
    </source>
</evidence>
<comment type="similarity">
    <text evidence="3">Belongs to the TO family.</text>
</comment>
<keyword evidence="2" id="KW-0090">Biological rhythms</keyword>
<evidence type="ECO:0000313" key="6">
    <source>
        <dbReference type="Proteomes" id="UP001152798"/>
    </source>
</evidence>
<dbReference type="SMART" id="SM00700">
    <property type="entry name" value="JHBP"/>
    <property type="match status" value="1"/>
</dbReference>
<dbReference type="Pfam" id="PF06585">
    <property type="entry name" value="JHBP"/>
    <property type="match status" value="1"/>
</dbReference>
<gene>
    <name evidence="5" type="ORF">NEZAVI_LOCUS5105</name>
</gene>
<dbReference type="Proteomes" id="UP001152798">
    <property type="component" value="Chromosome 3"/>
</dbReference>
<keyword evidence="6" id="KW-1185">Reference proteome</keyword>
<dbReference type="EMBL" id="OV725079">
    <property type="protein sequence ID" value="CAH1394643.1"/>
    <property type="molecule type" value="Genomic_DNA"/>
</dbReference>
<keyword evidence="1 4" id="KW-0732">Signal</keyword>
<dbReference type="FunFam" id="3.15.10.30:FF:000001">
    <property type="entry name" value="Takeout-like protein 1"/>
    <property type="match status" value="1"/>
</dbReference>
<accession>A0A9P0EDV8</accession>
<dbReference type="GO" id="GO:0005615">
    <property type="term" value="C:extracellular space"/>
    <property type="evidence" value="ECO:0007669"/>
    <property type="project" value="TreeGrafter"/>
</dbReference>
<name>A0A9P0EDV8_NEZVI</name>
<evidence type="ECO:0000256" key="2">
    <source>
        <dbReference type="ARBA" id="ARBA00023108"/>
    </source>
</evidence>
<dbReference type="Gene3D" id="3.15.10.30">
    <property type="entry name" value="Haemolymph juvenile hormone binding protein"/>
    <property type="match status" value="1"/>
</dbReference>
<dbReference type="OrthoDB" id="8186595at2759"/>
<proteinExistence type="inferred from homology"/>
<dbReference type="GO" id="GO:0007623">
    <property type="term" value="P:circadian rhythm"/>
    <property type="evidence" value="ECO:0007669"/>
    <property type="project" value="UniProtKB-ARBA"/>
</dbReference>
<dbReference type="AlphaFoldDB" id="A0A9P0EDV8"/>
<feature type="signal peptide" evidence="4">
    <location>
        <begin position="1"/>
        <end position="18"/>
    </location>
</feature>
<evidence type="ECO:0000256" key="1">
    <source>
        <dbReference type="ARBA" id="ARBA00022729"/>
    </source>
</evidence>
<dbReference type="PANTHER" id="PTHR11008:SF41">
    <property type="entry name" value="RE70318P"/>
    <property type="match status" value="1"/>
</dbReference>
<sequence>MALILVLCLFAVLPAALLQETYLPETWMICRKSDPDLSGCMKTAISYAVKELMNGDRRLGVPAIDPMHFRSITVDQGTGPVGITLKFTNLNIHGLSRVVIDKVVTDYSNYRYDIDFHVEGKLRISGDYVSKGKVLLIPIRGEGKSNMTFDNFSGKITMKGREVASDGEKYIQIYKTDIVIDTTRLFLSFKRPHQEALSKILNRFMNDNWKQILNDMKPAISQSFGANIQEVANKVFSKIPISLIAPP</sequence>